<feature type="compositionally biased region" description="Polar residues" evidence="1">
    <location>
        <begin position="25"/>
        <end position="34"/>
    </location>
</feature>
<feature type="region of interest" description="Disordered" evidence="1">
    <location>
        <begin position="327"/>
        <end position="349"/>
    </location>
</feature>
<reference evidence="2" key="1">
    <citation type="submission" date="2022-10" db="EMBL/GenBank/DDBJ databases">
        <title>Culturing micro-colonial fungi from biological soil crusts in the Mojave desert and describing Neophaeococcomyces mojavensis, and introducing the new genera and species Taxawa tesnikishii.</title>
        <authorList>
            <person name="Kurbessoian T."/>
            <person name="Stajich J.E."/>
        </authorList>
    </citation>
    <scope>NUCLEOTIDE SEQUENCE</scope>
    <source>
        <strain evidence="2">TK_35</strain>
    </source>
</reference>
<accession>A0AA38YCJ2</accession>
<gene>
    <name evidence="2" type="ORF">H2204_001842</name>
</gene>
<sequence>MVDTKSQAWKRKYVNEPRNPDRNRTQNATKNLIHNQHRDQDRNSHRDVNRRPAPEGDEVNRSRIPELNPDPPTGDDIQQRLGQPGAVDDVTKTRPAAIHVLALKWQDSEAKKMKPPYDLVCRVFSEELGYDVTKYDIPRKDATQSLRLKVAEFLPPDNSPSSDTYIIYYIGHGGKGSDQSLSFFSHRGETEEDLIEQFQEDGKKAGRVRLPEVLTRLPQCDLALILDCCYAGAAFNGIDTTLTPNHLYQVLAASTAYGKTWDGQFSIRMCEVLQRKRKEMLDEVSIRAISGIVRNTLQLRYPRMGPSNDEGHHNTVIDHPKASHDDAIKLPLDLPGPRPQKVIDRKVVH</sequence>
<evidence type="ECO:0000313" key="3">
    <source>
        <dbReference type="Proteomes" id="UP001172681"/>
    </source>
</evidence>
<organism evidence="2 3">
    <name type="scientific">Knufia peltigerae</name>
    <dbReference type="NCBI Taxonomy" id="1002370"/>
    <lineage>
        <taxon>Eukaryota</taxon>
        <taxon>Fungi</taxon>
        <taxon>Dikarya</taxon>
        <taxon>Ascomycota</taxon>
        <taxon>Pezizomycotina</taxon>
        <taxon>Eurotiomycetes</taxon>
        <taxon>Chaetothyriomycetidae</taxon>
        <taxon>Chaetothyriales</taxon>
        <taxon>Trichomeriaceae</taxon>
        <taxon>Knufia</taxon>
    </lineage>
</organism>
<name>A0AA38YCJ2_9EURO</name>
<keyword evidence="3" id="KW-1185">Reference proteome</keyword>
<comment type="caution">
    <text evidence="2">The sequence shown here is derived from an EMBL/GenBank/DDBJ whole genome shotgun (WGS) entry which is preliminary data.</text>
</comment>
<feature type="region of interest" description="Disordered" evidence="1">
    <location>
        <begin position="1"/>
        <end position="82"/>
    </location>
</feature>
<evidence type="ECO:0000256" key="1">
    <source>
        <dbReference type="SAM" id="MobiDB-lite"/>
    </source>
</evidence>
<dbReference type="AlphaFoldDB" id="A0AA38YCJ2"/>
<dbReference type="EMBL" id="JAPDRN010000007">
    <property type="protein sequence ID" value="KAJ9643697.1"/>
    <property type="molecule type" value="Genomic_DNA"/>
</dbReference>
<evidence type="ECO:0008006" key="4">
    <source>
        <dbReference type="Google" id="ProtNLM"/>
    </source>
</evidence>
<feature type="compositionally biased region" description="Basic and acidic residues" evidence="1">
    <location>
        <begin position="36"/>
        <end position="64"/>
    </location>
</feature>
<dbReference type="Gene3D" id="3.40.50.1460">
    <property type="match status" value="1"/>
</dbReference>
<dbReference type="Proteomes" id="UP001172681">
    <property type="component" value="Unassembled WGS sequence"/>
</dbReference>
<evidence type="ECO:0000313" key="2">
    <source>
        <dbReference type="EMBL" id="KAJ9643697.1"/>
    </source>
</evidence>
<proteinExistence type="predicted"/>
<protein>
    <recommendedName>
        <fullName evidence="4">Caspase domain-containing protein</fullName>
    </recommendedName>
</protein>
<feature type="compositionally biased region" description="Basic and acidic residues" evidence="1">
    <location>
        <begin position="13"/>
        <end position="24"/>
    </location>
</feature>